<comment type="caution">
    <text evidence="1">The sequence shown here is derived from an EMBL/GenBank/DDBJ whole genome shotgun (WGS) entry which is preliminary data.</text>
</comment>
<dbReference type="Proteomes" id="UP000030185">
    <property type="component" value="Unassembled WGS sequence"/>
</dbReference>
<gene>
    <name evidence="1" type="ORF">MYP_4897</name>
</gene>
<accession>A0A098LMK8</accession>
<reference evidence="1 2" key="1">
    <citation type="submission" date="2014-09" db="EMBL/GenBank/DDBJ databases">
        <title>Sporocytophaga myxococcoides PG-01 genome sequencing.</title>
        <authorList>
            <person name="Liu L."/>
            <person name="Gao P.J."/>
            <person name="Chen G.J."/>
            <person name="Wang L.S."/>
        </authorList>
    </citation>
    <scope>NUCLEOTIDE SEQUENCE [LARGE SCALE GENOMIC DNA]</scope>
    <source>
        <strain evidence="1 2">PG-01</strain>
    </source>
</reference>
<evidence type="ECO:0000313" key="2">
    <source>
        <dbReference type="Proteomes" id="UP000030185"/>
    </source>
</evidence>
<dbReference type="EMBL" id="BBLT01000015">
    <property type="protein sequence ID" value="GAL87667.1"/>
    <property type="molecule type" value="Genomic_DNA"/>
</dbReference>
<proteinExistence type="predicted"/>
<dbReference type="AlphaFoldDB" id="A0A098LMK8"/>
<name>A0A098LMK8_9BACT</name>
<organism evidence="1 2">
    <name type="scientific">Sporocytophaga myxococcoides</name>
    <dbReference type="NCBI Taxonomy" id="153721"/>
    <lineage>
        <taxon>Bacteria</taxon>
        <taxon>Pseudomonadati</taxon>
        <taxon>Bacteroidota</taxon>
        <taxon>Cytophagia</taxon>
        <taxon>Cytophagales</taxon>
        <taxon>Cytophagaceae</taxon>
        <taxon>Sporocytophaga</taxon>
    </lineage>
</organism>
<dbReference type="eggNOG" id="ENOG50346RH">
    <property type="taxonomic scope" value="Bacteria"/>
</dbReference>
<evidence type="ECO:0008006" key="3">
    <source>
        <dbReference type="Google" id="ProtNLM"/>
    </source>
</evidence>
<protein>
    <recommendedName>
        <fullName evidence="3">Outer membrane protein beta-barrel domain-containing protein</fullName>
    </recommendedName>
</protein>
<sequence>MGGIIKELGEAKRIDRYSGSVSGSGNSEWLLLEGIRLFGYGIYRLQTHVLSTRDKHPEVVSLEGFLQSGYYGKYNAILLNPQIRANWGAFSTEFRQQSINDNTGYLNNLDWQIIKLNIPIYPVMISSGMGFSHIDIVNQTFFEFTFGAQSRFLNERLWAEAVYRSADGERTSFRKEFKITCDYEVGNKQVRNRGSFRVSPSLGFAYQQYYGKFNQYYLLAGLNIRYY</sequence>
<keyword evidence="2" id="KW-1185">Reference proteome</keyword>
<evidence type="ECO:0000313" key="1">
    <source>
        <dbReference type="EMBL" id="GAL87667.1"/>
    </source>
</evidence>